<accession>A0A507QT09</accession>
<dbReference type="Proteomes" id="UP000319663">
    <property type="component" value="Unassembled WGS sequence"/>
</dbReference>
<gene>
    <name evidence="1" type="ORF">MPDQ_000751</name>
</gene>
<evidence type="ECO:0000313" key="1">
    <source>
        <dbReference type="EMBL" id="TQB70242.1"/>
    </source>
</evidence>
<keyword evidence="2" id="KW-1185">Reference proteome</keyword>
<dbReference type="STRING" id="5098.A0A507QT09"/>
<name>A0A507QT09_MONPU</name>
<sequence length="354" mass="39820">MQFLVQLQRDLPSYFFCESCSVLHPCDYIGPPGPAFQPTERLRGHLENNELPSLWRSVDVHPMHSLYDFNITHLQLAMKRHYYGPAHGISTESLSYSEVRFFEERSITTLLSVEARACFSDSLCLRIQNWALVKTASSDQFVSGIGFIWICTHLSIRDANISQFVRSKLDAYHNGRESHTTSPIFKCRMCGIDYQLQIRSCGDEGPALVITKWLDLGVGMAPTTGDEWKRHLGSSPLPETGALCADSAGNVLLLFDSKAGPSLDSLTRQNESYLVGRRFMEEMDWWDQKTWILQGGKRLPSDYPRPPAPAPDCASKLKESTDAIKDLTAQIAVLSRTVEERTQAIQHLALGRIP</sequence>
<organism evidence="1 2">
    <name type="scientific">Monascus purpureus</name>
    <name type="common">Red mold</name>
    <name type="synonym">Monascus anka</name>
    <dbReference type="NCBI Taxonomy" id="5098"/>
    <lineage>
        <taxon>Eukaryota</taxon>
        <taxon>Fungi</taxon>
        <taxon>Dikarya</taxon>
        <taxon>Ascomycota</taxon>
        <taxon>Pezizomycotina</taxon>
        <taxon>Eurotiomycetes</taxon>
        <taxon>Eurotiomycetidae</taxon>
        <taxon>Eurotiales</taxon>
        <taxon>Aspergillaceae</taxon>
        <taxon>Monascus</taxon>
    </lineage>
</organism>
<evidence type="ECO:0000313" key="2">
    <source>
        <dbReference type="Proteomes" id="UP000319663"/>
    </source>
</evidence>
<dbReference type="EMBL" id="VIFY01000116">
    <property type="protein sequence ID" value="TQB70242.1"/>
    <property type="molecule type" value="Genomic_DNA"/>
</dbReference>
<comment type="caution">
    <text evidence="1">The sequence shown here is derived from an EMBL/GenBank/DDBJ whole genome shotgun (WGS) entry which is preliminary data.</text>
</comment>
<protein>
    <submittedName>
        <fullName evidence="1">Uncharacterized protein</fullName>
    </submittedName>
</protein>
<dbReference type="AlphaFoldDB" id="A0A507QT09"/>
<reference evidence="1 2" key="1">
    <citation type="submission" date="2019-06" db="EMBL/GenBank/DDBJ databases">
        <title>Wine fermentation using esterase from Monascus purpureus.</title>
        <authorList>
            <person name="Geng C."/>
            <person name="Zhang Y."/>
        </authorList>
    </citation>
    <scope>NUCLEOTIDE SEQUENCE [LARGE SCALE GENOMIC DNA]</scope>
    <source>
        <strain evidence="1">HQ1</strain>
    </source>
</reference>
<proteinExistence type="predicted"/>